<feature type="domain" description="Fringe-like glycosyltransferase" evidence="12">
    <location>
        <begin position="189"/>
        <end position="266"/>
    </location>
</feature>
<evidence type="ECO:0000256" key="11">
    <source>
        <dbReference type="ARBA" id="ARBA00023136"/>
    </source>
</evidence>
<dbReference type="PANTHER" id="PTHR23033:SF43">
    <property type="entry name" value="APPLE DOMAIN-CONTAINING PROTEIN"/>
    <property type="match status" value="1"/>
</dbReference>
<dbReference type="Proteomes" id="UP000214365">
    <property type="component" value="Unassembled WGS sequence"/>
</dbReference>
<proteinExistence type="inferred from homology"/>
<evidence type="ECO:0000256" key="2">
    <source>
        <dbReference type="ARBA" id="ARBA00004922"/>
    </source>
</evidence>
<evidence type="ECO:0000256" key="4">
    <source>
        <dbReference type="ARBA" id="ARBA00012557"/>
    </source>
</evidence>
<keyword evidence="5" id="KW-0328">Glycosyltransferase</keyword>
<comment type="caution">
    <text evidence="13">The sequence shown here is derived from an EMBL/GenBank/DDBJ whole genome shotgun (WGS) entry which is preliminary data.</text>
</comment>
<keyword evidence="6" id="KW-0808">Transferase</keyword>
<comment type="subcellular location">
    <subcellularLocation>
        <location evidence="1">Membrane</location>
        <topology evidence="1">Single-pass type II membrane protein</topology>
    </subcellularLocation>
</comment>
<name>A0A1Q5Q9L7_TALAT</name>
<comment type="pathway">
    <text evidence="2">Protein modification; protein glycosylation.</text>
</comment>
<evidence type="ECO:0000256" key="7">
    <source>
        <dbReference type="ARBA" id="ARBA00022692"/>
    </source>
</evidence>
<dbReference type="EMBL" id="LFMY01000005">
    <property type="protein sequence ID" value="OKL60719.1"/>
    <property type="molecule type" value="Genomic_DNA"/>
</dbReference>
<keyword evidence="8" id="KW-0547">Nucleotide-binding</keyword>
<evidence type="ECO:0000256" key="9">
    <source>
        <dbReference type="ARBA" id="ARBA00022968"/>
    </source>
</evidence>
<dbReference type="Pfam" id="PF02434">
    <property type="entry name" value="Fringe"/>
    <property type="match status" value="1"/>
</dbReference>
<comment type="similarity">
    <text evidence="3">Belongs to the glycosyltransferase 31 family. Beta3-Gal-T subfamily.</text>
</comment>
<dbReference type="InterPro" id="IPR003378">
    <property type="entry name" value="Fringe-like_glycosylTrfase"/>
</dbReference>
<evidence type="ECO:0000313" key="13">
    <source>
        <dbReference type="EMBL" id="OKL60719.1"/>
    </source>
</evidence>
<dbReference type="InterPro" id="IPR026050">
    <property type="entry name" value="C1GALT1/C1GALT1_chp1"/>
</dbReference>
<keyword evidence="9" id="KW-0735">Signal-anchor</keyword>
<sequence>MRVIKRQYLILVPLATLFFIFGTLYSAHSWAGIPQLRDGHWNHKIRVGNNHQSEQEPYEQSKPPEDTNCAGFPHDRLADVQVVLRIGSTQPFDQISSHIANITNCISDLIIISDKKEQIGERFWSYDIIADLPKAYWEGVDKNGVETSGLKAYASIHSADSSWEMGKHVGDQLTHREGWLLDRFKFLPMVEYAYDTNPRAKWFFFIEADTYIVWDTFFRLIDRYDSDQPWYMGSPSPGRALENGEKTYFAYGGDGFILSRPAIQRLLQRDTVVIGPENITRTEPSLTEKWADLVKSDCCGDSVLGFALANKGIFLSGLYPLFNPHALHGIPFGPSGKPYWCQPVLSMHKTWPGDVPMLSQFLKERSNEVGCMFFPPSFLVETMSQRN</sequence>
<evidence type="ECO:0000256" key="1">
    <source>
        <dbReference type="ARBA" id="ARBA00004606"/>
    </source>
</evidence>
<keyword evidence="11" id="KW-0472">Membrane</keyword>
<keyword evidence="7" id="KW-0812">Transmembrane</keyword>
<keyword evidence="14" id="KW-1185">Reference proteome</keyword>
<evidence type="ECO:0000259" key="12">
    <source>
        <dbReference type="Pfam" id="PF02434"/>
    </source>
</evidence>
<evidence type="ECO:0000256" key="10">
    <source>
        <dbReference type="ARBA" id="ARBA00022989"/>
    </source>
</evidence>
<reference evidence="13 14" key="1">
    <citation type="submission" date="2015-06" db="EMBL/GenBank/DDBJ databases">
        <title>Talaromyces atroroseus IBT 11181 draft genome.</title>
        <authorList>
            <person name="Rasmussen K.B."/>
            <person name="Rasmussen S."/>
            <person name="Petersen B."/>
            <person name="Sicheritz-Ponten T."/>
            <person name="Mortensen U.H."/>
            <person name="Thrane U."/>
        </authorList>
    </citation>
    <scope>NUCLEOTIDE SEQUENCE [LARGE SCALE GENOMIC DNA]</scope>
    <source>
        <strain evidence="13 14">IBT 11181</strain>
    </source>
</reference>
<keyword evidence="10" id="KW-1133">Transmembrane helix</keyword>
<dbReference type="GO" id="GO:0016020">
    <property type="term" value="C:membrane"/>
    <property type="evidence" value="ECO:0007669"/>
    <property type="project" value="UniProtKB-SubCell"/>
</dbReference>
<dbReference type="AlphaFoldDB" id="A0A1Q5Q9L7"/>
<dbReference type="GeneID" id="31003744"/>
<dbReference type="RefSeq" id="XP_020120840.1">
    <property type="nucleotide sequence ID" value="XM_020266774.1"/>
</dbReference>
<dbReference type="GO" id="GO:0000166">
    <property type="term" value="F:nucleotide binding"/>
    <property type="evidence" value="ECO:0007669"/>
    <property type="project" value="UniProtKB-KW"/>
</dbReference>
<dbReference type="EC" id="2.4.1.122" evidence="4"/>
<dbReference type="OrthoDB" id="414175at2759"/>
<evidence type="ECO:0000313" key="14">
    <source>
        <dbReference type="Proteomes" id="UP000214365"/>
    </source>
</evidence>
<dbReference type="Gene3D" id="3.90.550.50">
    <property type="match status" value="1"/>
</dbReference>
<protein>
    <recommendedName>
        <fullName evidence="4">N-acetylgalactosaminide beta-1,3-galactosyltransferase</fullName>
        <ecNumber evidence="4">2.4.1.122</ecNumber>
    </recommendedName>
</protein>
<dbReference type="GO" id="GO:0016263">
    <property type="term" value="F:glycoprotein-N-acetylgalactosamine 3-beta-galactosyltransferase activity"/>
    <property type="evidence" value="ECO:0007669"/>
    <property type="project" value="UniProtKB-EC"/>
</dbReference>
<gene>
    <name evidence="13" type="ORF">UA08_03989</name>
</gene>
<evidence type="ECO:0000256" key="3">
    <source>
        <dbReference type="ARBA" id="ARBA00006462"/>
    </source>
</evidence>
<evidence type="ECO:0000256" key="5">
    <source>
        <dbReference type="ARBA" id="ARBA00022676"/>
    </source>
</evidence>
<accession>A0A1Q5Q9L7</accession>
<dbReference type="STRING" id="1441469.A0A1Q5Q9L7"/>
<evidence type="ECO:0000256" key="8">
    <source>
        <dbReference type="ARBA" id="ARBA00022741"/>
    </source>
</evidence>
<dbReference type="PANTHER" id="PTHR23033">
    <property type="entry name" value="BETA1,3-GALACTOSYLTRANSFERASE"/>
    <property type="match status" value="1"/>
</dbReference>
<organism evidence="13 14">
    <name type="scientific">Talaromyces atroroseus</name>
    <dbReference type="NCBI Taxonomy" id="1441469"/>
    <lineage>
        <taxon>Eukaryota</taxon>
        <taxon>Fungi</taxon>
        <taxon>Dikarya</taxon>
        <taxon>Ascomycota</taxon>
        <taxon>Pezizomycotina</taxon>
        <taxon>Eurotiomycetes</taxon>
        <taxon>Eurotiomycetidae</taxon>
        <taxon>Eurotiales</taxon>
        <taxon>Trichocomaceae</taxon>
        <taxon>Talaromyces</taxon>
        <taxon>Talaromyces sect. Trachyspermi</taxon>
    </lineage>
</organism>
<evidence type="ECO:0000256" key="6">
    <source>
        <dbReference type="ARBA" id="ARBA00022679"/>
    </source>
</evidence>